<name>A0ABU5CIL3_9BACI</name>
<evidence type="ECO:0000256" key="1">
    <source>
        <dbReference type="SAM" id="MobiDB-lite"/>
    </source>
</evidence>
<dbReference type="EMBL" id="JAROCA020000001">
    <property type="protein sequence ID" value="MDY0406192.1"/>
    <property type="molecule type" value="Genomic_DNA"/>
</dbReference>
<gene>
    <name evidence="2" type="ORF">P5G51_013055</name>
</gene>
<proteinExistence type="predicted"/>
<dbReference type="Proteomes" id="UP001228376">
    <property type="component" value="Unassembled WGS sequence"/>
</dbReference>
<dbReference type="RefSeq" id="WP_306065986.1">
    <property type="nucleotide sequence ID" value="NZ_JAROCA020000001.1"/>
</dbReference>
<evidence type="ECO:0000313" key="2">
    <source>
        <dbReference type="EMBL" id="MDY0406192.1"/>
    </source>
</evidence>
<organism evidence="2 3">
    <name type="scientific">Tigheibacillus jepli</name>
    <dbReference type="NCBI Taxonomy" id="3035914"/>
    <lineage>
        <taxon>Bacteria</taxon>
        <taxon>Bacillati</taxon>
        <taxon>Bacillota</taxon>
        <taxon>Bacilli</taxon>
        <taxon>Bacillales</taxon>
        <taxon>Bacillaceae</taxon>
        <taxon>Tigheibacillus</taxon>
    </lineage>
</organism>
<keyword evidence="3" id="KW-1185">Reference proteome</keyword>
<reference evidence="2 3" key="1">
    <citation type="submission" date="2023-10" db="EMBL/GenBank/DDBJ databases">
        <title>179-bfca-hs.</title>
        <authorList>
            <person name="Miliotis G."/>
            <person name="Sengupta P."/>
            <person name="Hameed A."/>
            <person name="Chuvochina M."/>
            <person name="Mcdonagh F."/>
            <person name="Simpson A.C."/>
            <person name="Singh N.K."/>
            <person name="Rekha P.D."/>
            <person name="Raman K."/>
            <person name="Hugenholtz P."/>
            <person name="Venkateswaran K."/>
        </authorList>
    </citation>
    <scope>NUCLEOTIDE SEQUENCE [LARGE SCALE GENOMIC DNA]</scope>
    <source>
        <strain evidence="2 3">179-BFC-A-HS</strain>
    </source>
</reference>
<comment type="caution">
    <text evidence="2">The sequence shown here is derived from an EMBL/GenBank/DDBJ whole genome shotgun (WGS) entry which is preliminary data.</text>
</comment>
<evidence type="ECO:0000313" key="3">
    <source>
        <dbReference type="Proteomes" id="UP001228376"/>
    </source>
</evidence>
<protein>
    <recommendedName>
        <fullName evidence="4">Competence protein</fullName>
    </recommendedName>
</protein>
<evidence type="ECO:0008006" key="4">
    <source>
        <dbReference type="Google" id="ProtNLM"/>
    </source>
</evidence>
<sequence>MSKNSKSKRFVQHGSDAVRKHAERFPYRSTFTEAERKREEAADDTVGGF</sequence>
<accession>A0ABU5CIL3</accession>
<feature type="region of interest" description="Disordered" evidence="1">
    <location>
        <begin position="30"/>
        <end position="49"/>
    </location>
</feature>